<reference evidence="1" key="1">
    <citation type="journal article" date="2021" name="New Phytol.">
        <title>Evolutionary innovations through gain and loss of genes in the ectomycorrhizal Boletales.</title>
        <authorList>
            <person name="Wu G."/>
            <person name="Miyauchi S."/>
            <person name="Morin E."/>
            <person name="Kuo A."/>
            <person name="Drula E."/>
            <person name="Varga T."/>
            <person name="Kohler A."/>
            <person name="Feng B."/>
            <person name="Cao Y."/>
            <person name="Lipzen A."/>
            <person name="Daum C."/>
            <person name="Hundley H."/>
            <person name="Pangilinan J."/>
            <person name="Johnson J."/>
            <person name="Barry K."/>
            <person name="LaButti K."/>
            <person name="Ng V."/>
            <person name="Ahrendt S."/>
            <person name="Min B."/>
            <person name="Choi I.G."/>
            <person name="Park H."/>
            <person name="Plett J.M."/>
            <person name="Magnuson J."/>
            <person name="Spatafora J.W."/>
            <person name="Nagy L.G."/>
            <person name="Henrissat B."/>
            <person name="Grigoriev I.V."/>
            <person name="Yang Z.L."/>
            <person name="Xu J."/>
            <person name="Martin F.M."/>
        </authorList>
    </citation>
    <scope>NUCLEOTIDE SEQUENCE</scope>
    <source>
        <strain evidence="1">ATCC 28755</strain>
    </source>
</reference>
<comment type="caution">
    <text evidence="1">The sequence shown here is derived from an EMBL/GenBank/DDBJ whole genome shotgun (WGS) entry which is preliminary data.</text>
</comment>
<organism evidence="1 2">
    <name type="scientific">Hygrophoropsis aurantiaca</name>
    <dbReference type="NCBI Taxonomy" id="72124"/>
    <lineage>
        <taxon>Eukaryota</taxon>
        <taxon>Fungi</taxon>
        <taxon>Dikarya</taxon>
        <taxon>Basidiomycota</taxon>
        <taxon>Agaricomycotina</taxon>
        <taxon>Agaricomycetes</taxon>
        <taxon>Agaricomycetidae</taxon>
        <taxon>Boletales</taxon>
        <taxon>Coniophorineae</taxon>
        <taxon>Hygrophoropsidaceae</taxon>
        <taxon>Hygrophoropsis</taxon>
    </lineage>
</organism>
<sequence>MATSTAVRDFLTKELFINKHPVTFRSLSRQFGIHVNEAKNELVAYYTESHLSDSEELPLAFATYLVSGEVAPRFGGHLLADTGRSDKRERRKRNDGPGNGDRMDVDVDMDGNESGDEGYDDEDNDEGESVAENEDVVPQMKVLLVEGSVLEATKAQFTRIFTVHIYSLSPSPIRDSDFTCFPNDNIHAKDAKSTPTELIAVGKIVGGNVKRRTGPRTSSSKVQTSKDKVLPNAKSTIAAKAPEKKPDVKAAPPDVSTKKQVQSDTKNAQPGTKLGQSGTTAAQSDGKDKTKITDTKSRPGPSEANANAPKPAKPSGKLDWSKAKSKDVAKDSGKEKDKDSDKAKDLDKSEGSGKDKSAKSNKITAKPSTSKLAASTETKRGTKRKSPASDPGSDGSSDGETTMPIPKGKLNAKHAQGPKEEEKEQESDEEMIVRRRVRRSKHAFETLSDDDEDKPRKRRPDEERSLRAMMDIDDDQVIKASSSRLTSSRPRPRPSSRSHDDDDDDDDEQVQGTDADENVDKDDPMLHDAGEESEPGTIPPSIYEDDSDSSTGMGLANAIDAKPAKSRAKKSMGTKAVPAEATKRQGAKSAATGAPAKAKGKAKGKGTDKTAPLGTNGLPKRRVARSRTTVDAKGYMQTEDYSSYESQSEAESAHDNRSMHDAASEPEQEPESEPELRVKGKKTAHRKETGPAQSKEMATKGTLKRKPTVTGIAKEQKEKTSDAPSKKLKEASFVDSAKPPIAKTKSTSNLKKPKEGAKSKETKKGGARPGGLHNFFGPA</sequence>
<keyword evidence="2" id="KW-1185">Reference proteome</keyword>
<evidence type="ECO:0000313" key="1">
    <source>
        <dbReference type="EMBL" id="KAH7907682.1"/>
    </source>
</evidence>
<dbReference type="Proteomes" id="UP000790377">
    <property type="component" value="Unassembled WGS sequence"/>
</dbReference>
<gene>
    <name evidence="1" type="ORF">BJ138DRAFT_1159510</name>
</gene>
<proteinExistence type="predicted"/>
<accession>A0ACB8A4I1</accession>
<dbReference type="EMBL" id="MU267881">
    <property type="protein sequence ID" value="KAH7907682.1"/>
    <property type="molecule type" value="Genomic_DNA"/>
</dbReference>
<name>A0ACB8A4I1_9AGAM</name>
<protein>
    <submittedName>
        <fullName evidence="1">DNA polymerase subunit Cdc27-domain-containing protein</fullName>
    </submittedName>
</protein>
<evidence type="ECO:0000313" key="2">
    <source>
        <dbReference type="Proteomes" id="UP000790377"/>
    </source>
</evidence>